<protein>
    <recommendedName>
        <fullName evidence="3">SMI1/KNR4 family protein</fullName>
    </recommendedName>
</protein>
<gene>
    <name evidence="1" type="ORF">GCM10023086_14350</name>
</gene>
<proteinExistence type="predicted"/>
<reference evidence="2" key="1">
    <citation type="journal article" date="2019" name="Int. J. Syst. Evol. Microbiol.">
        <title>The Global Catalogue of Microorganisms (GCM) 10K type strain sequencing project: providing services to taxonomists for standard genome sequencing and annotation.</title>
        <authorList>
            <consortium name="The Broad Institute Genomics Platform"/>
            <consortium name="The Broad Institute Genome Sequencing Center for Infectious Disease"/>
            <person name="Wu L."/>
            <person name="Ma J."/>
        </authorList>
    </citation>
    <scope>NUCLEOTIDE SEQUENCE [LARGE SCALE GENOMIC DNA]</scope>
    <source>
        <strain evidence="2">JCM 31290</strain>
    </source>
</reference>
<dbReference type="EMBL" id="BAABET010000002">
    <property type="protein sequence ID" value="GAA4299322.1"/>
    <property type="molecule type" value="Genomic_DNA"/>
</dbReference>
<dbReference type="Proteomes" id="UP001501115">
    <property type="component" value="Unassembled WGS sequence"/>
</dbReference>
<keyword evidence="2" id="KW-1185">Reference proteome</keyword>
<evidence type="ECO:0008006" key="3">
    <source>
        <dbReference type="Google" id="ProtNLM"/>
    </source>
</evidence>
<organism evidence="1 2">
    <name type="scientific">Streptomyces venetus</name>
    <dbReference type="NCBI Taxonomy" id="1701086"/>
    <lineage>
        <taxon>Bacteria</taxon>
        <taxon>Bacillati</taxon>
        <taxon>Actinomycetota</taxon>
        <taxon>Actinomycetes</taxon>
        <taxon>Kitasatosporales</taxon>
        <taxon>Streptomycetaceae</taxon>
        <taxon>Streptomyces</taxon>
    </lineage>
</organism>
<evidence type="ECO:0000313" key="2">
    <source>
        <dbReference type="Proteomes" id="UP001501115"/>
    </source>
</evidence>
<name>A0ABP8FAY5_9ACTN</name>
<accession>A0ABP8FAY5</accession>
<evidence type="ECO:0000313" key="1">
    <source>
        <dbReference type="EMBL" id="GAA4299322.1"/>
    </source>
</evidence>
<comment type="caution">
    <text evidence="1">The sequence shown here is derived from an EMBL/GenBank/DDBJ whole genome shotgun (WGS) entry which is preliminary data.</text>
</comment>
<dbReference type="RefSeq" id="WP_345660536.1">
    <property type="nucleotide sequence ID" value="NZ_BAABET010000002.1"/>
</dbReference>
<sequence>MAERPDPERAFGTGWILEENLRPFCESVAEFSGYGFHDADWQAIENALPQTDVDRPDGWYDYPLSGRVPLTLLVADDPGSSVVFVGLTGECDDDTRARIEAAWHIFSVYRAI</sequence>